<feature type="compositionally biased region" description="Polar residues" evidence="1">
    <location>
        <begin position="123"/>
        <end position="133"/>
    </location>
</feature>
<dbReference type="AlphaFoldDB" id="A0A843WDA7"/>
<keyword evidence="4" id="KW-1185">Reference proteome</keyword>
<keyword evidence="2" id="KW-0472">Membrane</keyword>
<feature type="region of interest" description="Disordered" evidence="1">
    <location>
        <begin position="69"/>
        <end position="146"/>
    </location>
</feature>
<feature type="transmembrane region" description="Helical" evidence="2">
    <location>
        <begin position="165"/>
        <end position="185"/>
    </location>
</feature>
<protein>
    <submittedName>
        <fullName evidence="3">Uncharacterized protein</fullName>
    </submittedName>
</protein>
<feature type="compositionally biased region" description="Low complexity" evidence="1">
    <location>
        <begin position="78"/>
        <end position="98"/>
    </location>
</feature>
<dbReference type="Proteomes" id="UP000652761">
    <property type="component" value="Unassembled WGS sequence"/>
</dbReference>
<dbReference type="PANTHER" id="PTHR33709:SF17">
    <property type="entry name" value="UBIQUITIN-SPECIFIC PROTEASE FAMILY C19-RELATED PROTEIN"/>
    <property type="match status" value="1"/>
</dbReference>
<keyword evidence="2" id="KW-0812">Transmembrane</keyword>
<dbReference type="EMBL" id="NMUH01004343">
    <property type="protein sequence ID" value="MQM09313.1"/>
    <property type="molecule type" value="Genomic_DNA"/>
</dbReference>
<accession>A0A843WDA7</accession>
<dbReference type="InterPro" id="IPR040339">
    <property type="entry name" value="At1g16860-like"/>
</dbReference>
<dbReference type="OrthoDB" id="1899156at2759"/>
<sequence length="297" mass="31157">MGSRSRTHHQLSSGMLVSGPPEQPKERSPAVGSRAVPYTGGDVKKSGELGKMFDISVVDTAKPQSCITAGGGVGGSGRSASHSGPLSRPSSSSGPQLPKRTSSGPLASNLPATGLITGGPTRRSGSQGSQQGDHTPRSRKKVGGYGPAVTVLGREDGYGFRVPKVAVWSCVVVFAVGAVVGVFLLVVVKTVVILAAVAGLLVAVGLLVLWNRARKRRDLEAYLRRFPDTNLLQAKTGEFVKVTGVVTCGSIPLETSYQGVSRCVYVSTELQEYRGWSGKPANPQHKCLTWGLRHAEV</sequence>
<feature type="region of interest" description="Disordered" evidence="1">
    <location>
        <begin position="1"/>
        <end position="50"/>
    </location>
</feature>
<name>A0A843WDA7_COLES</name>
<organism evidence="3 4">
    <name type="scientific">Colocasia esculenta</name>
    <name type="common">Wild taro</name>
    <name type="synonym">Arum esculentum</name>
    <dbReference type="NCBI Taxonomy" id="4460"/>
    <lineage>
        <taxon>Eukaryota</taxon>
        <taxon>Viridiplantae</taxon>
        <taxon>Streptophyta</taxon>
        <taxon>Embryophyta</taxon>
        <taxon>Tracheophyta</taxon>
        <taxon>Spermatophyta</taxon>
        <taxon>Magnoliopsida</taxon>
        <taxon>Liliopsida</taxon>
        <taxon>Araceae</taxon>
        <taxon>Aroideae</taxon>
        <taxon>Colocasieae</taxon>
        <taxon>Colocasia</taxon>
    </lineage>
</organism>
<reference evidence="3" key="1">
    <citation type="submission" date="2017-07" db="EMBL/GenBank/DDBJ databases">
        <title>Taro Niue Genome Assembly and Annotation.</title>
        <authorList>
            <person name="Atibalentja N."/>
            <person name="Keating K."/>
            <person name="Fields C.J."/>
        </authorList>
    </citation>
    <scope>NUCLEOTIDE SEQUENCE</scope>
    <source>
        <strain evidence="3">Niue_2</strain>
        <tissue evidence="3">Leaf</tissue>
    </source>
</reference>
<evidence type="ECO:0000313" key="4">
    <source>
        <dbReference type="Proteomes" id="UP000652761"/>
    </source>
</evidence>
<evidence type="ECO:0000256" key="1">
    <source>
        <dbReference type="SAM" id="MobiDB-lite"/>
    </source>
</evidence>
<evidence type="ECO:0000256" key="2">
    <source>
        <dbReference type="SAM" id="Phobius"/>
    </source>
</evidence>
<keyword evidence="2" id="KW-1133">Transmembrane helix</keyword>
<evidence type="ECO:0000313" key="3">
    <source>
        <dbReference type="EMBL" id="MQM09313.1"/>
    </source>
</evidence>
<feature type="transmembrane region" description="Helical" evidence="2">
    <location>
        <begin position="191"/>
        <end position="210"/>
    </location>
</feature>
<comment type="caution">
    <text evidence="3">The sequence shown here is derived from an EMBL/GenBank/DDBJ whole genome shotgun (WGS) entry which is preliminary data.</text>
</comment>
<dbReference type="PANTHER" id="PTHR33709">
    <property type="entry name" value="OSJNBA0035M09.9 PROTEIN"/>
    <property type="match status" value="1"/>
</dbReference>
<feature type="non-terminal residue" evidence="3">
    <location>
        <position position="297"/>
    </location>
</feature>
<gene>
    <name evidence="3" type="ORF">Taro_042181</name>
</gene>
<proteinExistence type="predicted"/>